<evidence type="ECO:0000259" key="2">
    <source>
        <dbReference type="Pfam" id="PF16010"/>
    </source>
</evidence>
<dbReference type="PANTHER" id="PTHR47190:SF1">
    <property type="entry name" value="GLUCOSE-METHANOL-CHOLINE OXIDOREDUCTASE N-TERMINAL DOMAIN-CONTAINING PROTEIN"/>
    <property type="match status" value="1"/>
</dbReference>
<dbReference type="Proteomes" id="UP000054771">
    <property type="component" value="Unassembled WGS sequence"/>
</dbReference>
<evidence type="ECO:0000256" key="1">
    <source>
        <dbReference type="SAM" id="SignalP"/>
    </source>
</evidence>
<dbReference type="Pfam" id="PF16010">
    <property type="entry name" value="CDH-cyt"/>
    <property type="match status" value="1"/>
</dbReference>
<dbReference type="SUPFAM" id="SSF49344">
    <property type="entry name" value="CBD9-like"/>
    <property type="match status" value="1"/>
</dbReference>
<protein>
    <recommendedName>
        <fullName evidence="2">Cellobiose dehydrogenase-like cytochrome domain-containing protein</fullName>
    </recommendedName>
</protein>
<dbReference type="STRING" id="454130.A0A0U5GS85"/>
<dbReference type="OrthoDB" id="413885at2759"/>
<sequence length="210" mass="22298">MYYSKVAATIFTIAISVIPVCHAQAPTGTPYTDPETNTTFSTWGIPGPLGLTFGLALPESAREVDATDFTGYLKCSTASGWCGISLGGAMTDSLLLVAYADPNSKPETENTVAISPRYTTTYTLPAAYTGNLTITPLSTHVDKSTNSFETVFSCTSCLHWSQNGTEGGAKTSSGMLDLAWAISPEKPVLDATGDLQLVRHEREGTWVAQV</sequence>
<keyword evidence="4" id="KW-1185">Reference proteome</keyword>
<gene>
    <name evidence="3" type="ORF">ASPCAL08673</name>
</gene>
<feature type="domain" description="Cellobiose dehydrogenase-like cytochrome" evidence="2">
    <location>
        <begin position="31"/>
        <end position="209"/>
    </location>
</feature>
<evidence type="ECO:0000313" key="4">
    <source>
        <dbReference type="Proteomes" id="UP000054771"/>
    </source>
</evidence>
<name>A0A0U5GS85_ASPCI</name>
<evidence type="ECO:0000313" key="3">
    <source>
        <dbReference type="EMBL" id="CEN62031.1"/>
    </source>
</evidence>
<dbReference type="PANTHER" id="PTHR47190">
    <property type="entry name" value="DEHYDROGENASE, PUTATIVE-RELATED"/>
    <property type="match status" value="1"/>
</dbReference>
<accession>A0A0U5GS85</accession>
<dbReference type="CDD" id="cd09630">
    <property type="entry name" value="CDH_like_cytochrome"/>
    <property type="match status" value="1"/>
</dbReference>
<organism evidence="3 4">
    <name type="scientific">Aspergillus calidoustus</name>
    <dbReference type="NCBI Taxonomy" id="454130"/>
    <lineage>
        <taxon>Eukaryota</taxon>
        <taxon>Fungi</taxon>
        <taxon>Dikarya</taxon>
        <taxon>Ascomycota</taxon>
        <taxon>Pezizomycotina</taxon>
        <taxon>Eurotiomycetes</taxon>
        <taxon>Eurotiomycetidae</taxon>
        <taxon>Eurotiales</taxon>
        <taxon>Aspergillaceae</taxon>
        <taxon>Aspergillus</taxon>
        <taxon>Aspergillus subgen. Nidulantes</taxon>
    </lineage>
</organism>
<dbReference type="InterPro" id="IPR015920">
    <property type="entry name" value="Cellobiose_DH-like_cyt"/>
</dbReference>
<reference evidence="4" key="1">
    <citation type="journal article" date="2016" name="Genome Announc.">
        <title>Draft genome sequences of fungus Aspergillus calidoustus.</title>
        <authorList>
            <person name="Horn F."/>
            <person name="Linde J."/>
            <person name="Mattern D.J."/>
            <person name="Walther G."/>
            <person name="Guthke R."/>
            <person name="Scherlach K."/>
            <person name="Martin K."/>
            <person name="Brakhage A.A."/>
            <person name="Petzke L."/>
            <person name="Valiante V."/>
        </authorList>
    </citation>
    <scope>NUCLEOTIDE SEQUENCE [LARGE SCALE GENOMIC DNA]</scope>
    <source>
        <strain evidence="4">SF006504</strain>
    </source>
</reference>
<dbReference type="EMBL" id="CDMC01000006">
    <property type="protein sequence ID" value="CEN62031.1"/>
    <property type="molecule type" value="Genomic_DNA"/>
</dbReference>
<dbReference type="InterPro" id="IPR053208">
    <property type="entry name" value="GMC_Oxidoreductase_CD"/>
</dbReference>
<keyword evidence="1" id="KW-0732">Signal</keyword>
<proteinExistence type="predicted"/>
<feature type="chain" id="PRO_5006858166" description="Cellobiose dehydrogenase-like cytochrome domain-containing protein" evidence="1">
    <location>
        <begin position="24"/>
        <end position="210"/>
    </location>
</feature>
<dbReference type="AlphaFoldDB" id="A0A0U5GS85"/>
<dbReference type="Gene3D" id="2.60.40.1210">
    <property type="entry name" value="Cellobiose dehydrogenase, cytochrome domain"/>
    <property type="match status" value="1"/>
</dbReference>
<feature type="signal peptide" evidence="1">
    <location>
        <begin position="1"/>
        <end position="23"/>
    </location>
</feature>